<name>A0A0L0FWE2_9EUKA</name>
<feature type="region of interest" description="Disordered" evidence="1">
    <location>
        <begin position="88"/>
        <end position="114"/>
    </location>
</feature>
<dbReference type="GeneID" id="25907031"/>
<sequence>MRKFIVSTDKQRIHHRHISGQDTHRRRTNSLKYEHSLNHRTTQEIDTRSRSMVSEPYDKAMKNCDKSDPDECIALSGFMNELTLVRSHEGNKTTDQETDELLKMSEFPKWPASK</sequence>
<organism evidence="2 3">
    <name type="scientific">Sphaeroforma arctica JP610</name>
    <dbReference type="NCBI Taxonomy" id="667725"/>
    <lineage>
        <taxon>Eukaryota</taxon>
        <taxon>Ichthyosporea</taxon>
        <taxon>Ichthyophonida</taxon>
        <taxon>Sphaeroforma</taxon>
    </lineage>
</organism>
<evidence type="ECO:0000256" key="1">
    <source>
        <dbReference type="SAM" id="MobiDB-lite"/>
    </source>
</evidence>
<dbReference type="EMBL" id="KQ242065">
    <property type="protein sequence ID" value="KNC81145.1"/>
    <property type="molecule type" value="Genomic_DNA"/>
</dbReference>
<feature type="non-terminal residue" evidence="2">
    <location>
        <position position="114"/>
    </location>
</feature>
<dbReference type="RefSeq" id="XP_014155047.1">
    <property type="nucleotide sequence ID" value="XM_014299572.1"/>
</dbReference>
<feature type="compositionally biased region" description="Basic and acidic residues" evidence="1">
    <location>
        <begin position="88"/>
        <end position="103"/>
    </location>
</feature>
<evidence type="ECO:0000313" key="2">
    <source>
        <dbReference type="EMBL" id="KNC81145.1"/>
    </source>
</evidence>
<evidence type="ECO:0000313" key="3">
    <source>
        <dbReference type="Proteomes" id="UP000054560"/>
    </source>
</evidence>
<reference evidence="2 3" key="1">
    <citation type="submission" date="2011-02" db="EMBL/GenBank/DDBJ databases">
        <title>The Genome Sequence of Sphaeroforma arctica JP610.</title>
        <authorList>
            <consortium name="The Broad Institute Genome Sequencing Platform"/>
            <person name="Russ C."/>
            <person name="Cuomo C."/>
            <person name="Young S.K."/>
            <person name="Zeng Q."/>
            <person name="Gargeya S."/>
            <person name="Alvarado L."/>
            <person name="Berlin A."/>
            <person name="Chapman S.B."/>
            <person name="Chen Z."/>
            <person name="Freedman E."/>
            <person name="Gellesch M."/>
            <person name="Goldberg J."/>
            <person name="Griggs A."/>
            <person name="Gujja S."/>
            <person name="Heilman E."/>
            <person name="Heiman D."/>
            <person name="Howarth C."/>
            <person name="Mehta T."/>
            <person name="Neiman D."/>
            <person name="Pearson M."/>
            <person name="Roberts A."/>
            <person name="Saif S."/>
            <person name="Shea T."/>
            <person name="Shenoy N."/>
            <person name="Sisk P."/>
            <person name="Stolte C."/>
            <person name="Sykes S."/>
            <person name="White J."/>
            <person name="Yandava C."/>
            <person name="Burger G."/>
            <person name="Gray M.W."/>
            <person name="Holland P.W.H."/>
            <person name="King N."/>
            <person name="Lang F.B.F."/>
            <person name="Roger A.J."/>
            <person name="Ruiz-Trillo I."/>
            <person name="Haas B."/>
            <person name="Nusbaum C."/>
            <person name="Birren B."/>
        </authorList>
    </citation>
    <scope>NUCLEOTIDE SEQUENCE [LARGE SCALE GENOMIC DNA]</scope>
    <source>
        <strain evidence="2 3">JP610</strain>
    </source>
</reference>
<dbReference type="Proteomes" id="UP000054560">
    <property type="component" value="Unassembled WGS sequence"/>
</dbReference>
<feature type="region of interest" description="Disordered" evidence="1">
    <location>
        <begin position="1"/>
        <end position="27"/>
    </location>
</feature>
<proteinExistence type="predicted"/>
<accession>A0A0L0FWE2</accession>
<gene>
    <name evidence="2" type="ORF">SARC_06527</name>
</gene>
<dbReference type="AlphaFoldDB" id="A0A0L0FWE2"/>
<protein>
    <submittedName>
        <fullName evidence="2">Uncharacterized protein</fullName>
    </submittedName>
</protein>
<keyword evidence="3" id="KW-1185">Reference proteome</keyword>
<feature type="compositionally biased region" description="Basic residues" evidence="1">
    <location>
        <begin position="12"/>
        <end position="27"/>
    </location>
</feature>